<feature type="transmembrane region" description="Helical" evidence="8">
    <location>
        <begin position="383"/>
        <end position="404"/>
    </location>
</feature>
<dbReference type="EMBL" id="CP033149">
    <property type="protein sequence ID" value="AYO42313.1"/>
    <property type="molecule type" value="Genomic_DNA"/>
</dbReference>
<proteinExistence type="inferred from homology"/>
<evidence type="ECO:0000313" key="9">
    <source>
        <dbReference type="EMBL" id="AYO42313.1"/>
    </source>
</evidence>
<feature type="transmembrane region" description="Helical" evidence="8">
    <location>
        <begin position="345"/>
        <end position="363"/>
    </location>
</feature>
<feature type="compositionally biased region" description="Low complexity" evidence="7">
    <location>
        <begin position="125"/>
        <end position="136"/>
    </location>
</feature>
<dbReference type="PANTHER" id="PTHR16201:SF34">
    <property type="entry name" value="LYSOSOMAL AMINO ACID TRANSPORTER 1"/>
    <property type="match status" value="1"/>
</dbReference>
<keyword evidence="3 8" id="KW-1133">Transmembrane helix</keyword>
<feature type="transmembrane region" description="Helical" evidence="8">
    <location>
        <begin position="72"/>
        <end position="94"/>
    </location>
</feature>
<dbReference type="InterPro" id="IPR051415">
    <property type="entry name" value="LAAT-1"/>
</dbReference>
<accession>A0A3G2S2M0</accession>
<gene>
    <name evidence="9" type="primary">RTC2</name>
    <name evidence="9" type="ORF">DNF11_1363</name>
</gene>
<dbReference type="VEuPathDB" id="FungiDB:DNF11_1363"/>
<feature type="transmembrane region" description="Helical" evidence="8">
    <location>
        <begin position="42"/>
        <end position="66"/>
    </location>
</feature>
<dbReference type="Pfam" id="PF04193">
    <property type="entry name" value="PQ-loop"/>
    <property type="match status" value="2"/>
</dbReference>
<dbReference type="AlphaFoldDB" id="A0A3G2S2M0"/>
<feature type="transmembrane region" description="Helical" evidence="8">
    <location>
        <begin position="304"/>
        <end position="324"/>
    </location>
</feature>
<name>A0A3G2S2M0_MALR7</name>
<comment type="similarity">
    <text evidence="5">Belongs to the laat-1 family.</text>
</comment>
<evidence type="ECO:0000256" key="7">
    <source>
        <dbReference type="SAM" id="MobiDB-lite"/>
    </source>
</evidence>
<evidence type="ECO:0000256" key="5">
    <source>
        <dbReference type="ARBA" id="ARBA00038039"/>
    </source>
</evidence>
<evidence type="ECO:0000256" key="8">
    <source>
        <dbReference type="SAM" id="Phobius"/>
    </source>
</evidence>
<organism evidence="9 10">
    <name type="scientific">Malassezia restricta (strain ATCC 96810 / NBRC 103918 / CBS 7877)</name>
    <name type="common">Seborrheic dermatitis infection agent</name>
    <dbReference type="NCBI Taxonomy" id="425264"/>
    <lineage>
        <taxon>Eukaryota</taxon>
        <taxon>Fungi</taxon>
        <taxon>Dikarya</taxon>
        <taxon>Basidiomycota</taxon>
        <taxon>Ustilaginomycotina</taxon>
        <taxon>Malasseziomycetes</taxon>
        <taxon>Malasseziales</taxon>
        <taxon>Malasseziaceae</taxon>
        <taxon>Malassezia</taxon>
    </lineage>
</organism>
<keyword evidence="4 8" id="KW-0472">Membrane</keyword>
<feature type="region of interest" description="Disordered" evidence="7">
    <location>
        <begin position="166"/>
        <end position="224"/>
    </location>
</feature>
<dbReference type="GO" id="GO:0015174">
    <property type="term" value="F:basic amino acid transmembrane transporter activity"/>
    <property type="evidence" value="ECO:0007669"/>
    <property type="project" value="TreeGrafter"/>
</dbReference>
<reference evidence="9 10" key="1">
    <citation type="submission" date="2018-10" db="EMBL/GenBank/DDBJ databases">
        <title>Complete genome sequence of Malassezia restricta CBS 7877.</title>
        <authorList>
            <person name="Morand S.C."/>
            <person name="Bertignac M."/>
            <person name="Iltis A."/>
            <person name="Kolder I."/>
            <person name="Pirovano W."/>
            <person name="Jourdain R."/>
            <person name="Clavaud C."/>
        </authorList>
    </citation>
    <scope>NUCLEOTIDE SEQUENCE [LARGE SCALE GENOMIC DNA]</scope>
    <source>
        <strain evidence="9 10">CBS 7877</strain>
    </source>
</reference>
<evidence type="ECO:0000256" key="6">
    <source>
        <dbReference type="ARBA" id="ARBA00050768"/>
    </source>
</evidence>
<dbReference type="GO" id="GO:0034488">
    <property type="term" value="P:basic amino acid transmembrane export from vacuole"/>
    <property type="evidence" value="ECO:0007669"/>
    <property type="project" value="TreeGrafter"/>
</dbReference>
<dbReference type="Proteomes" id="UP000269793">
    <property type="component" value="Chromosome II"/>
</dbReference>
<dbReference type="SMART" id="SM00679">
    <property type="entry name" value="CTNS"/>
    <property type="match status" value="2"/>
</dbReference>
<dbReference type="FunFam" id="1.20.1280.290:FF:000009">
    <property type="entry name" value="PQ loop repeat family protein"/>
    <property type="match status" value="1"/>
</dbReference>
<keyword evidence="2 8" id="KW-0812">Transmembrane</keyword>
<comment type="catalytic activity">
    <reaction evidence="6">
        <text>L-histidine(out) + L-arginine(in) = L-histidine(in) + L-arginine(out)</text>
        <dbReference type="Rhea" id="RHEA:71063"/>
        <dbReference type="ChEBI" id="CHEBI:32682"/>
        <dbReference type="ChEBI" id="CHEBI:57595"/>
    </reaction>
</comment>
<sequence length="415" mass="46027">MIPVLPRITREAVSGASGTASLFVWIFAQTPQIYQNFRTKSVEGLSFVFLLQWTLGDLTNLVGAFLTNQLPIQMVIAAYMLLVDVTLCTQYALYYREPLPPRISPAFPTERSPLIGALYRPAHTSTTGTTAMASTSRSRHVLPSMSRQTLRARSLDPWMVYRVRPHRPSRRTRAPRLSESTDDVTSKPAASVERGRRSKAHTSLAPASMDQDVSSSARGRARGRKAAIRRGATVALLGIGFFVSVGPSSRPDALASVDPVAQPHVLAHTSTTTPIPPAVRHPILLYIPDMELWNAPRRGRKDPAPPFSVIIGRIFAWFCTVLYMTSRLPQIWTNFQRRSVRGLSMLLFLLAFFANLLYSISILSNPKAVGPDRYEYLSESLPFLLGSSGTLVFDLVILVQYAMWHDKHTPAPSSP</sequence>
<keyword evidence="10" id="KW-1185">Reference proteome</keyword>
<dbReference type="PANTHER" id="PTHR16201">
    <property type="entry name" value="SEVEN TRANSMEMBRANE PROTEIN 1-RELATED"/>
    <property type="match status" value="1"/>
</dbReference>
<dbReference type="GO" id="GO:0000329">
    <property type="term" value="C:fungal-type vacuole membrane"/>
    <property type="evidence" value="ECO:0007669"/>
    <property type="project" value="TreeGrafter"/>
</dbReference>
<dbReference type="Gene3D" id="1.20.1280.290">
    <property type="match status" value="2"/>
</dbReference>
<comment type="subcellular location">
    <subcellularLocation>
        <location evidence="1">Membrane</location>
        <topology evidence="1">Multi-pass membrane protein</topology>
    </subcellularLocation>
</comment>
<evidence type="ECO:0000256" key="4">
    <source>
        <dbReference type="ARBA" id="ARBA00023136"/>
    </source>
</evidence>
<dbReference type="InterPro" id="IPR006603">
    <property type="entry name" value="PQ-loop_rpt"/>
</dbReference>
<feature type="transmembrane region" description="Helical" evidence="8">
    <location>
        <begin position="227"/>
        <end position="246"/>
    </location>
</feature>
<evidence type="ECO:0000256" key="3">
    <source>
        <dbReference type="ARBA" id="ARBA00022989"/>
    </source>
</evidence>
<protein>
    <submittedName>
        <fullName evidence="9">Protein RTC2</fullName>
    </submittedName>
</protein>
<feature type="region of interest" description="Disordered" evidence="7">
    <location>
        <begin position="125"/>
        <end position="146"/>
    </location>
</feature>
<dbReference type="OrthoDB" id="8048523at2759"/>
<evidence type="ECO:0000256" key="1">
    <source>
        <dbReference type="ARBA" id="ARBA00004141"/>
    </source>
</evidence>
<evidence type="ECO:0000313" key="10">
    <source>
        <dbReference type="Proteomes" id="UP000269793"/>
    </source>
</evidence>
<evidence type="ECO:0000256" key="2">
    <source>
        <dbReference type="ARBA" id="ARBA00022692"/>
    </source>
</evidence>